<dbReference type="Gene3D" id="3.40.50.720">
    <property type="entry name" value="NAD(P)-binding Rossmann-like Domain"/>
    <property type="match status" value="1"/>
</dbReference>
<dbReference type="InterPro" id="IPR020904">
    <property type="entry name" value="Sc_DH/Rdtase_CS"/>
</dbReference>
<dbReference type="EMBL" id="VIFK01000008">
    <property type="protein sequence ID" value="TQF00611.1"/>
    <property type="molecule type" value="Genomic_DNA"/>
</dbReference>
<dbReference type="PANTHER" id="PTHR42879:SF2">
    <property type="entry name" value="3-OXOACYL-[ACYL-CARRIER-PROTEIN] REDUCTASE FABG"/>
    <property type="match status" value="1"/>
</dbReference>
<sequence>MGKLDGRTALVTGASSGIGRGVAIAFAVEGARVAVNYPPVAGQVEAAGAVCDEIRELGGEALAVSADVADEAQVADMVAHIEAIFGPVDILANVAGIAASAPVETIDAADWDRVIGVHLKGSFLCTRAVLPGMYERDYGKIINTASQLAYKGAPGFAHYTAAKGGILSFTRTLSLEIGSRNVNANVVAPGATRTPMVDGLPADTVEAIRASIPKGCLAEVEDIVPAYVFLASDEARHFVGQCLTPNGGDVFL</sequence>
<evidence type="ECO:0000313" key="2">
    <source>
        <dbReference type="EMBL" id="TQF00611.1"/>
    </source>
</evidence>
<organism evidence="2 3">
    <name type="scientific">Spiribacter salinus</name>
    <dbReference type="NCBI Taxonomy" id="1335746"/>
    <lineage>
        <taxon>Bacteria</taxon>
        <taxon>Pseudomonadati</taxon>
        <taxon>Pseudomonadota</taxon>
        <taxon>Gammaproteobacteria</taxon>
        <taxon>Chromatiales</taxon>
        <taxon>Ectothiorhodospiraceae</taxon>
        <taxon>Spiribacter</taxon>
    </lineage>
</organism>
<dbReference type="InterPro" id="IPR036291">
    <property type="entry name" value="NAD(P)-bd_dom_sf"/>
</dbReference>
<dbReference type="PRINTS" id="PR00080">
    <property type="entry name" value="SDRFAMILY"/>
</dbReference>
<comment type="caution">
    <text evidence="2">The sequence shown here is derived from an EMBL/GenBank/DDBJ whole genome shotgun (WGS) entry which is preliminary data.</text>
</comment>
<comment type="similarity">
    <text evidence="1">Belongs to the short-chain dehydrogenases/reductases (SDR) family.</text>
</comment>
<evidence type="ECO:0000313" key="3">
    <source>
        <dbReference type="Proteomes" id="UP000315400"/>
    </source>
</evidence>
<dbReference type="Pfam" id="PF13561">
    <property type="entry name" value="adh_short_C2"/>
    <property type="match status" value="1"/>
</dbReference>
<dbReference type="AlphaFoldDB" id="A0A540VV34"/>
<dbReference type="InterPro" id="IPR050259">
    <property type="entry name" value="SDR"/>
</dbReference>
<dbReference type="FunFam" id="3.40.50.720:FF:000084">
    <property type="entry name" value="Short-chain dehydrogenase reductase"/>
    <property type="match status" value="1"/>
</dbReference>
<proteinExistence type="inferred from homology"/>
<dbReference type="Proteomes" id="UP000315400">
    <property type="component" value="Unassembled WGS sequence"/>
</dbReference>
<evidence type="ECO:0000256" key="1">
    <source>
        <dbReference type="ARBA" id="ARBA00006484"/>
    </source>
</evidence>
<accession>A0A540VV34</accession>
<dbReference type="PANTHER" id="PTHR42879">
    <property type="entry name" value="3-OXOACYL-(ACYL-CARRIER-PROTEIN) REDUCTASE"/>
    <property type="match status" value="1"/>
</dbReference>
<dbReference type="GO" id="GO:0032787">
    <property type="term" value="P:monocarboxylic acid metabolic process"/>
    <property type="evidence" value="ECO:0007669"/>
    <property type="project" value="UniProtKB-ARBA"/>
</dbReference>
<dbReference type="InterPro" id="IPR002347">
    <property type="entry name" value="SDR_fam"/>
</dbReference>
<name>A0A540VV34_9GAMM</name>
<dbReference type="SUPFAM" id="SSF51735">
    <property type="entry name" value="NAD(P)-binding Rossmann-fold domains"/>
    <property type="match status" value="1"/>
</dbReference>
<dbReference type="PROSITE" id="PS00061">
    <property type="entry name" value="ADH_SHORT"/>
    <property type="match status" value="1"/>
</dbReference>
<reference evidence="2 3" key="1">
    <citation type="submission" date="2019-06" db="EMBL/GenBank/DDBJ databases">
        <title>Metagenome assembled Genome of Spiribacter salinus SL48-SHIP from the microbial mat of Salt Lake 48 (Novosibirsk region, Russia).</title>
        <authorList>
            <person name="Shipova A."/>
            <person name="Rozanov A.S."/>
            <person name="Bryanskaya A.V."/>
            <person name="Peltek S.E."/>
        </authorList>
    </citation>
    <scope>NUCLEOTIDE SEQUENCE [LARGE SCALE GENOMIC DNA]</scope>
    <source>
        <strain evidence="2">SL48-SHIP-2</strain>
    </source>
</reference>
<protein>
    <submittedName>
        <fullName evidence="2">3-oxoacyl-ACP reductase FabG</fullName>
    </submittedName>
</protein>
<gene>
    <name evidence="2" type="ORF">FKY71_02485</name>
</gene>
<dbReference type="PRINTS" id="PR00081">
    <property type="entry name" value="GDHRDH"/>
</dbReference>